<dbReference type="EMBL" id="AP003995">
    <property type="protein sequence ID" value="BAC83276.1"/>
    <property type="molecule type" value="Genomic_DNA"/>
</dbReference>
<gene>
    <name evidence="1" type="primary">OJ1112_F06.19</name>
</gene>
<dbReference type="Proteomes" id="UP000000763">
    <property type="component" value="Chromosome 7"/>
</dbReference>
<reference evidence="2" key="2">
    <citation type="journal article" date="2008" name="Nucleic Acids Res.">
        <title>The rice annotation project database (RAP-DB): 2008 update.</title>
        <authorList>
            <consortium name="The rice annotation project (RAP)"/>
        </authorList>
    </citation>
    <scope>GENOME REANNOTATION</scope>
    <source>
        <strain evidence="2">cv. Nipponbare</strain>
    </source>
</reference>
<accession>Q6ZII4</accession>
<proteinExistence type="predicted"/>
<evidence type="ECO:0000313" key="1">
    <source>
        <dbReference type="EMBL" id="BAC83276.1"/>
    </source>
</evidence>
<organism evidence="1 2">
    <name type="scientific">Oryza sativa subsp. japonica</name>
    <name type="common">Rice</name>
    <dbReference type="NCBI Taxonomy" id="39947"/>
    <lineage>
        <taxon>Eukaryota</taxon>
        <taxon>Viridiplantae</taxon>
        <taxon>Streptophyta</taxon>
        <taxon>Embryophyta</taxon>
        <taxon>Tracheophyta</taxon>
        <taxon>Spermatophyta</taxon>
        <taxon>Magnoliopsida</taxon>
        <taxon>Liliopsida</taxon>
        <taxon>Poales</taxon>
        <taxon>Poaceae</taxon>
        <taxon>BOP clade</taxon>
        <taxon>Oryzoideae</taxon>
        <taxon>Oryzeae</taxon>
        <taxon>Oryzinae</taxon>
        <taxon>Oryza</taxon>
        <taxon>Oryza sativa</taxon>
    </lineage>
</organism>
<evidence type="ECO:0000313" key="2">
    <source>
        <dbReference type="Proteomes" id="UP000000763"/>
    </source>
</evidence>
<reference evidence="2" key="1">
    <citation type="journal article" date="2005" name="Nature">
        <title>The map-based sequence of the rice genome.</title>
        <authorList>
            <consortium name="International rice genome sequencing project (IRGSP)"/>
            <person name="Matsumoto T."/>
            <person name="Wu J."/>
            <person name="Kanamori H."/>
            <person name="Katayose Y."/>
            <person name="Fujisawa M."/>
            <person name="Namiki N."/>
            <person name="Mizuno H."/>
            <person name="Yamamoto K."/>
            <person name="Antonio B.A."/>
            <person name="Baba T."/>
            <person name="Sakata K."/>
            <person name="Nagamura Y."/>
            <person name="Aoki H."/>
            <person name="Arikawa K."/>
            <person name="Arita K."/>
            <person name="Bito T."/>
            <person name="Chiden Y."/>
            <person name="Fujitsuka N."/>
            <person name="Fukunaka R."/>
            <person name="Hamada M."/>
            <person name="Harada C."/>
            <person name="Hayashi A."/>
            <person name="Hijishita S."/>
            <person name="Honda M."/>
            <person name="Hosokawa S."/>
            <person name="Ichikawa Y."/>
            <person name="Idonuma A."/>
            <person name="Iijima M."/>
            <person name="Ikeda M."/>
            <person name="Ikeno M."/>
            <person name="Ito K."/>
            <person name="Ito S."/>
            <person name="Ito T."/>
            <person name="Ito Y."/>
            <person name="Ito Y."/>
            <person name="Iwabuchi A."/>
            <person name="Kamiya K."/>
            <person name="Karasawa W."/>
            <person name="Kurita K."/>
            <person name="Katagiri S."/>
            <person name="Kikuta A."/>
            <person name="Kobayashi H."/>
            <person name="Kobayashi N."/>
            <person name="Machita K."/>
            <person name="Maehara T."/>
            <person name="Masukawa M."/>
            <person name="Mizubayashi T."/>
            <person name="Mukai Y."/>
            <person name="Nagasaki H."/>
            <person name="Nagata Y."/>
            <person name="Naito S."/>
            <person name="Nakashima M."/>
            <person name="Nakama Y."/>
            <person name="Nakamichi Y."/>
            <person name="Nakamura M."/>
            <person name="Meguro A."/>
            <person name="Negishi M."/>
            <person name="Ohta I."/>
            <person name="Ohta T."/>
            <person name="Okamoto M."/>
            <person name="Ono N."/>
            <person name="Saji S."/>
            <person name="Sakaguchi M."/>
            <person name="Sakai K."/>
            <person name="Shibata M."/>
            <person name="Shimokawa T."/>
            <person name="Song J."/>
            <person name="Takazaki Y."/>
            <person name="Terasawa K."/>
            <person name="Tsugane M."/>
            <person name="Tsuji K."/>
            <person name="Ueda S."/>
            <person name="Waki K."/>
            <person name="Yamagata H."/>
            <person name="Yamamoto M."/>
            <person name="Yamamoto S."/>
            <person name="Yamane H."/>
            <person name="Yoshiki S."/>
            <person name="Yoshihara R."/>
            <person name="Yukawa K."/>
            <person name="Zhong H."/>
            <person name="Yano M."/>
            <person name="Yuan Q."/>
            <person name="Ouyang S."/>
            <person name="Liu J."/>
            <person name="Jones K.M."/>
            <person name="Gansberger K."/>
            <person name="Moffat K."/>
            <person name="Hill J."/>
            <person name="Bera J."/>
            <person name="Fadrosh D."/>
            <person name="Jin S."/>
            <person name="Johri S."/>
            <person name="Kim M."/>
            <person name="Overton L."/>
            <person name="Reardon M."/>
            <person name="Tsitrin T."/>
            <person name="Vuong H."/>
            <person name="Weaver B."/>
            <person name="Ciecko A."/>
            <person name="Tallon L."/>
            <person name="Jackson J."/>
            <person name="Pai G."/>
            <person name="Aken S.V."/>
            <person name="Utterback T."/>
            <person name="Reidmuller S."/>
            <person name="Feldblyum T."/>
            <person name="Hsiao J."/>
            <person name="Zismann V."/>
            <person name="Iobst S."/>
            <person name="de Vazeille A.R."/>
            <person name="Buell C.R."/>
            <person name="Ying K."/>
            <person name="Li Y."/>
            <person name="Lu T."/>
            <person name="Huang Y."/>
            <person name="Zhao Q."/>
            <person name="Feng Q."/>
            <person name="Zhang L."/>
            <person name="Zhu J."/>
            <person name="Weng Q."/>
            <person name="Mu J."/>
            <person name="Lu Y."/>
            <person name="Fan D."/>
            <person name="Liu Y."/>
            <person name="Guan J."/>
            <person name="Zhang Y."/>
            <person name="Yu S."/>
            <person name="Liu X."/>
            <person name="Zhang Y."/>
            <person name="Hong G."/>
            <person name="Han B."/>
            <person name="Choisne N."/>
            <person name="Demange N."/>
            <person name="Orjeda G."/>
            <person name="Samain S."/>
            <person name="Cattolico L."/>
            <person name="Pelletier E."/>
            <person name="Couloux A."/>
            <person name="Segurens B."/>
            <person name="Wincker P."/>
            <person name="D'Hont A."/>
            <person name="Scarpelli C."/>
            <person name="Weissenbach J."/>
            <person name="Salanoubat M."/>
            <person name="Quetier F."/>
            <person name="Yu Y."/>
            <person name="Kim H.R."/>
            <person name="Rambo T."/>
            <person name="Currie J."/>
            <person name="Collura K."/>
            <person name="Luo M."/>
            <person name="Yang T."/>
            <person name="Ammiraju J.S.S."/>
            <person name="Engler F."/>
            <person name="Soderlund C."/>
            <person name="Wing R.A."/>
            <person name="Palmer L.E."/>
            <person name="de la Bastide M."/>
            <person name="Spiegel L."/>
            <person name="Nascimento L."/>
            <person name="Zutavern T."/>
            <person name="O'Shaughnessy A."/>
            <person name="Dike S."/>
            <person name="Dedhia N."/>
            <person name="Preston R."/>
            <person name="Balija V."/>
            <person name="McCombie W.R."/>
            <person name="Chow T."/>
            <person name="Chen H."/>
            <person name="Chung M."/>
            <person name="Chen C."/>
            <person name="Shaw J."/>
            <person name="Wu H."/>
            <person name="Hsiao K."/>
            <person name="Chao Y."/>
            <person name="Chu M."/>
            <person name="Cheng C."/>
            <person name="Hour A."/>
            <person name="Lee P."/>
            <person name="Lin S."/>
            <person name="Lin Y."/>
            <person name="Liou J."/>
            <person name="Liu S."/>
            <person name="Hsing Y."/>
            <person name="Raghuvanshi S."/>
            <person name="Mohanty A."/>
            <person name="Bharti A.K."/>
            <person name="Gaur A."/>
            <person name="Gupta V."/>
            <person name="Kumar D."/>
            <person name="Ravi V."/>
            <person name="Vij S."/>
            <person name="Kapur A."/>
            <person name="Khurana P."/>
            <person name="Khurana P."/>
            <person name="Khurana J.P."/>
            <person name="Tyagi A.K."/>
            <person name="Gaikwad K."/>
            <person name="Singh A."/>
            <person name="Dalal V."/>
            <person name="Srivastava S."/>
            <person name="Dixit A."/>
            <person name="Pal A.K."/>
            <person name="Ghazi I.A."/>
            <person name="Yadav M."/>
            <person name="Pandit A."/>
            <person name="Bhargava A."/>
            <person name="Sureshbabu K."/>
            <person name="Batra K."/>
            <person name="Sharma T.R."/>
            <person name="Mohapatra T."/>
            <person name="Singh N.K."/>
            <person name="Messing J."/>
            <person name="Nelson A.B."/>
            <person name="Fuks G."/>
            <person name="Kavchok S."/>
            <person name="Keizer G."/>
            <person name="Linton E."/>
            <person name="Llaca V."/>
            <person name="Song R."/>
            <person name="Tanyolac B."/>
            <person name="Young S."/>
            <person name="Ho-Il K."/>
            <person name="Hahn J.H."/>
            <person name="Sangsakoo G."/>
            <person name="Vanavichit A."/>
            <person name="de Mattos Luiz.A.T."/>
            <person name="Zimmer P.D."/>
            <person name="Malone G."/>
            <person name="Dellagostin O."/>
            <person name="de Oliveira A.C."/>
            <person name="Bevan M."/>
            <person name="Bancroft I."/>
            <person name="Minx P."/>
            <person name="Cordum H."/>
            <person name="Wilson R."/>
            <person name="Cheng Z."/>
            <person name="Jin W."/>
            <person name="Jiang J."/>
            <person name="Leong S.A."/>
            <person name="Iwama H."/>
            <person name="Gojobori T."/>
            <person name="Itoh T."/>
            <person name="Niimura Y."/>
            <person name="Fujii Y."/>
            <person name="Habara T."/>
            <person name="Sakai H."/>
            <person name="Sato Y."/>
            <person name="Wilson G."/>
            <person name="Kumar K."/>
            <person name="McCouch S."/>
            <person name="Juretic N."/>
            <person name="Hoen D."/>
            <person name="Wright S."/>
            <person name="Bruskiewich R."/>
            <person name="Bureau T."/>
            <person name="Miyao A."/>
            <person name="Hirochika H."/>
            <person name="Nishikawa T."/>
            <person name="Kadowaki K."/>
            <person name="Sugiura M."/>
            <person name="Burr B."/>
            <person name="Sasaki T."/>
        </authorList>
    </citation>
    <scope>NUCLEOTIDE SEQUENCE [LARGE SCALE GENOMIC DNA]</scope>
    <source>
        <strain evidence="2">cv. Nipponbare</strain>
    </source>
</reference>
<name>Q6ZII4_ORYSJ</name>
<dbReference type="AlphaFoldDB" id="Q6ZII4"/>
<sequence length="84" mass="9344">MGGDGEERRRRRRLFGCCWSWGILRVRVVGVGGEAAGWRRAGRGEQSFGRGHALLGAHLSVTVYGLASQAMLKIIERPLLEFYV</sequence>
<protein>
    <submittedName>
        <fullName evidence="1">Uncharacterized protein</fullName>
    </submittedName>
</protein>